<dbReference type="GO" id="GO:0050661">
    <property type="term" value="F:NADP binding"/>
    <property type="evidence" value="ECO:0007669"/>
    <property type="project" value="InterPro"/>
</dbReference>
<dbReference type="Pfam" id="PF00743">
    <property type="entry name" value="FMO-like"/>
    <property type="match status" value="1"/>
</dbReference>
<dbReference type="InterPro" id="IPR050775">
    <property type="entry name" value="FAD-binding_Monooxygenases"/>
</dbReference>
<dbReference type="GO" id="GO:0050660">
    <property type="term" value="F:flavin adenine dinucleotide binding"/>
    <property type="evidence" value="ECO:0007669"/>
    <property type="project" value="InterPro"/>
</dbReference>
<organism evidence="5 6">
    <name type="scientific">Cladophialophora immunda</name>
    <dbReference type="NCBI Taxonomy" id="569365"/>
    <lineage>
        <taxon>Eukaryota</taxon>
        <taxon>Fungi</taxon>
        <taxon>Dikarya</taxon>
        <taxon>Ascomycota</taxon>
        <taxon>Pezizomycotina</taxon>
        <taxon>Eurotiomycetes</taxon>
        <taxon>Chaetothyriomycetidae</taxon>
        <taxon>Chaetothyriales</taxon>
        <taxon>Herpotrichiellaceae</taxon>
        <taxon>Cladophialophora</taxon>
    </lineage>
</organism>
<dbReference type="OrthoDB" id="66881at2759"/>
<keyword evidence="2" id="KW-0274">FAD</keyword>
<dbReference type="VEuPathDB" id="FungiDB:PV07_06271"/>
<dbReference type="SUPFAM" id="SSF51905">
    <property type="entry name" value="FAD/NAD(P)-binding domain"/>
    <property type="match status" value="2"/>
</dbReference>
<dbReference type="AlphaFoldDB" id="A0A0D2AZ44"/>
<dbReference type="Proteomes" id="UP000054466">
    <property type="component" value="Unassembled WGS sequence"/>
</dbReference>
<keyword evidence="1" id="KW-0285">Flavoprotein</keyword>
<evidence type="ECO:0000256" key="1">
    <source>
        <dbReference type="ARBA" id="ARBA00022630"/>
    </source>
</evidence>
<dbReference type="GeneID" id="27345465"/>
<dbReference type="PANTHER" id="PTHR43098">
    <property type="entry name" value="L-ORNITHINE N(5)-MONOOXYGENASE-RELATED"/>
    <property type="match status" value="1"/>
</dbReference>
<evidence type="ECO:0008006" key="7">
    <source>
        <dbReference type="Google" id="ProtNLM"/>
    </source>
</evidence>
<proteinExistence type="predicted"/>
<dbReference type="Gene3D" id="3.50.50.60">
    <property type="entry name" value="FAD/NAD(P)-binding domain"/>
    <property type="match status" value="2"/>
</dbReference>
<protein>
    <recommendedName>
        <fullName evidence="7">FAD/NAD(P)-binding domain-containing protein</fullName>
    </recommendedName>
</protein>
<dbReference type="InterPro" id="IPR020946">
    <property type="entry name" value="Flavin_mOase-like"/>
</dbReference>
<reference evidence="5 6" key="1">
    <citation type="submission" date="2015-01" db="EMBL/GenBank/DDBJ databases">
        <title>The Genome Sequence of Cladophialophora immunda CBS83496.</title>
        <authorList>
            <consortium name="The Broad Institute Genomics Platform"/>
            <person name="Cuomo C."/>
            <person name="de Hoog S."/>
            <person name="Gorbushina A."/>
            <person name="Stielow B."/>
            <person name="Teixiera M."/>
            <person name="Abouelleil A."/>
            <person name="Chapman S.B."/>
            <person name="Priest M."/>
            <person name="Young S.K."/>
            <person name="Wortman J."/>
            <person name="Nusbaum C."/>
            <person name="Birren B."/>
        </authorList>
    </citation>
    <scope>NUCLEOTIDE SEQUENCE [LARGE SCALE GENOMIC DNA]</scope>
    <source>
        <strain evidence="5 6">CBS 83496</strain>
    </source>
</reference>
<sequence>MLGLDRSGGELAEVLLASLGHRPKIPGFVYGSKLSVAISLMTVSKKADYDAVVVGAGFSGIRTIWELVQLRLTVKCFEAGSDVGGAWYWNCYPGARTDSEAWVYRLNFDPKIKDEWGYQERYPSQQDVQRHLSHVTDQYNLRQYITFDNRVKSAHIDENNIWTITTVDGKTTTCRYFLPATGPLSIAKEPPFPGLKSYQGEWYQAATWPKKKIDFRGKRILVVGTGATGVQIIPKIAPAAKHLTVFQRTPNYVLPGRNYIIDEHQAADIRQKHEDTWDHASRQSSGLAMYRSGRTLQSVGDADKIRQIFDAGWECGGFHFQFETFDDLFTSKEANEAASEYIRQKIRAVVQDPETAEKLCPKYSFLSKRPPCGHFYYEAFNRPNVELVDISGDDIELYEKGIRTSSGGEYEFDMIIFALGFDAATGALSEMDVRGSQGVSLGDVWATQLETYAGVLVRGFPNMFLVCGPHIPFGNMPVVLDIQVKWIGQTLRHMEDKRLAKIDVSEEAMAKWSSHLHEAFEATLFAESAKAAGAWFVGANIPGKASDILFYFGGVPAWTAWLENESKAGWPSLDFGAGEEVPNGHIVNGDITIDSRQLVDGV</sequence>
<gene>
    <name evidence="5" type="ORF">PV07_06271</name>
</gene>
<evidence type="ECO:0000256" key="3">
    <source>
        <dbReference type="ARBA" id="ARBA00022857"/>
    </source>
</evidence>
<evidence type="ECO:0000256" key="4">
    <source>
        <dbReference type="ARBA" id="ARBA00023002"/>
    </source>
</evidence>
<name>A0A0D2AZ44_9EURO</name>
<dbReference type="PANTHER" id="PTHR43098:SF5">
    <property type="entry name" value="DUAL-FUNCTIONAL MONOOXYGENASE_METHYLTRANSFERASE PSOF"/>
    <property type="match status" value="1"/>
</dbReference>
<dbReference type="EMBL" id="KN847042">
    <property type="protein sequence ID" value="KIW30532.1"/>
    <property type="molecule type" value="Genomic_DNA"/>
</dbReference>
<evidence type="ECO:0000256" key="2">
    <source>
        <dbReference type="ARBA" id="ARBA00022827"/>
    </source>
</evidence>
<dbReference type="RefSeq" id="XP_016250748.1">
    <property type="nucleotide sequence ID" value="XM_016393229.1"/>
</dbReference>
<accession>A0A0D2AZ44</accession>
<keyword evidence="4" id="KW-0560">Oxidoreductase</keyword>
<dbReference type="InterPro" id="IPR036188">
    <property type="entry name" value="FAD/NAD-bd_sf"/>
</dbReference>
<keyword evidence="6" id="KW-1185">Reference proteome</keyword>
<dbReference type="GO" id="GO:0004499">
    <property type="term" value="F:N,N-dimethylaniline monooxygenase activity"/>
    <property type="evidence" value="ECO:0007669"/>
    <property type="project" value="InterPro"/>
</dbReference>
<keyword evidence="3" id="KW-0521">NADP</keyword>
<dbReference type="HOGENOM" id="CLU_006937_8_1_1"/>
<evidence type="ECO:0000313" key="6">
    <source>
        <dbReference type="Proteomes" id="UP000054466"/>
    </source>
</evidence>
<evidence type="ECO:0000313" key="5">
    <source>
        <dbReference type="EMBL" id="KIW30532.1"/>
    </source>
</evidence>